<dbReference type="EMBL" id="DYXT01000028">
    <property type="protein sequence ID" value="HJE39215.1"/>
    <property type="molecule type" value="Genomic_DNA"/>
</dbReference>
<dbReference type="Gene3D" id="3.40.50.360">
    <property type="match status" value="1"/>
</dbReference>
<keyword evidence="5 7" id="KW-0288">FMN</keyword>
<dbReference type="SUPFAM" id="SSF52218">
    <property type="entry name" value="Flavoproteins"/>
    <property type="match status" value="1"/>
</dbReference>
<comment type="function">
    <text evidence="7">Low-potential electron donor to a number of redox enzymes.</text>
</comment>
<dbReference type="InterPro" id="IPR029039">
    <property type="entry name" value="Flavoprotein-like_sf"/>
</dbReference>
<dbReference type="PIRSF" id="PIRSF038996">
    <property type="entry name" value="FldA"/>
    <property type="match status" value="1"/>
</dbReference>
<dbReference type="Pfam" id="PF00258">
    <property type="entry name" value="Flavodoxin_1"/>
    <property type="match status" value="1"/>
</dbReference>
<evidence type="ECO:0000313" key="9">
    <source>
        <dbReference type="EMBL" id="HJE39215.1"/>
    </source>
</evidence>
<evidence type="ECO:0000256" key="2">
    <source>
        <dbReference type="ARBA" id="ARBA00005267"/>
    </source>
</evidence>
<evidence type="ECO:0000256" key="3">
    <source>
        <dbReference type="ARBA" id="ARBA00022448"/>
    </source>
</evidence>
<comment type="caution">
    <text evidence="9">The sequence shown here is derived from an EMBL/GenBank/DDBJ whole genome shotgun (WGS) entry which is preliminary data.</text>
</comment>
<dbReference type="InterPro" id="IPR010086">
    <property type="entry name" value="Flavodoxin_lc"/>
</dbReference>
<accession>A0A921E8Q2</accession>
<evidence type="ECO:0000256" key="1">
    <source>
        <dbReference type="ARBA" id="ARBA00001917"/>
    </source>
</evidence>
<dbReference type="PRINTS" id="PR00369">
    <property type="entry name" value="FLAVODOXIN"/>
</dbReference>
<gene>
    <name evidence="9" type="primary">fldA</name>
    <name evidence="9" type="ORF">K8V47_05595</name>
</gene>
<keyword evidence="3 7" id="KW-0813">Transport</keyword>
<dbReference type="GO" id="GO:0010181">
    <property type="term" value="F:FMN binding"/>
    <property type="evidence" value="ECO:0007669"/>
    <property type="project" value="UniProtKB-UniRule"/>
</dbReference>
<keyword evidence="6 7" id="KW-0249">Electron transport</keyword>
<evidence type="ECO:0000259" key="8">
    <source>
        <dbReference type="PROSITE" id="PS50902"/>
    </source>
</evidence>
<comment type="cofactor">
    <cofactor evidence="1 7">
        <name>FMN</name>
        <dbReference type="ChEBI" id="CHEBI:58210"/>
    </cofactor>
</comment>
<dbReference type="PANTHER" id="PTHR42809">
    <property type="entry name" value="FLAVODOXIN 2"/>
    <property type="match status" value="1"/>
</dbReference>
<evidence type="ECO:0000256" key="4">
    <source>
        <dbReference type="ARBA" id="ARBA00022630"/>
    </source>
</evidence>
<evidence type="ECO:0000256" key="7">
    <source>
        <dbReference type="PIRNR" id="PIRNR038996"/>
    </source>
</evidence>
<proteinExistence type="inferred from homology"/>
<reference evidence="9" key="1">
    <citation type="journal article" date="2021" name="PeerJ">
        <title>Extensive microbial diversity within the chicken gut microbiome revealed by metagenomics and culture.</title>
        <authorList>
            <person name="Gilroy R."/>
            <person name="Ravi A."/>
            <person name="Getino M."/>
            <person name="Pursley I."/>
            <person name="Horton D.L."/>
            <person name="Alikhan N.F."/>
            <person name="Baker D."/>
            <person name="Gharbi K."/>
            <person name="Hall N."/>
            <person name="Watson M."/>
            <person name="Adriaenssens E.M."/>
            <person name="Foster-Nyarko E."/>
            <person name="Jarju S."/>
            <person name="Secka A."/>
            <person name="Antonio M."/>
            <person name="Oren A."/>
            <person name="Chaudhuri R.R."/>
            <person name="La Ragione R."/>
            <person name="Hildebrand F."/>
            <person name="Pallen M.J."/>
        </authorList>
    </citation>
    <scope>NUCLEOTIDE SEQUENCE</scope>
    <source>
        <strain evidence="9">4100</strain>
    </source>
</reference>
<evidence type="ECO:0000256" key="6">
    <source>
        <dbReference type="ARBA" id="ARBA00022982"/>
    </source>
</evidence>
<protein>
    <recommendedName>
        <fullName evidence="7">Flavodoxin</fullName>
    </recommendedName>
</protein>
<keyword evidence="4 7" id="KW-0285">Flavoprotein</keyword>
<dbReference type="InterPro" id="IPR050619">
    <property type="entry name" value="Flavodoxin"/>
</dbReference>
<reference evidence="9" key="2">
    <citation type="submission" date="2021-09" db="EMBL/GenBank/DDBJ databases">
        <authorList>
            <person name="Gilroy R."/>
        </authorList>
    </citation>
    <scope>NUCLEOTIDE SEQUENCE</scope>
    <source>
        <strain evidence="9">4100</strain>
    </source>
</reference>
<dbReference type="NCBIfam" id="NF006739">
    <property type="entry name" value="PRK09267.1-5"/>
    <property type="match status" value="1"/>
</dbReference>
<dbReference type="Proteomes" id="UP000711407">
    <property type="component" value="Unassembled WGS sequence"/>
</dbReference>
<name>A0A921E8Q2_9BACT</name>
<sequence>MKQTAIVYGSTSGNCENIANKIDAALGIDSANVFTASQLDASKIASFDNLLLGSSTWGSGDLQDEWYDGIEVIKSSDLSCKTVAVFGCGDSSGFSTTYCDAMGTLYEAAKAAGADMIGAVSTDGYTFDDSTAVADGKFVGLALDEDNESHLTDTRIAAWVAEIQPSL</sequence>
<dbReference type="AlphaFoldDB" id="A0A921E8Q2"/>
<dbReference type="PANTHER" id="PTHR42809:SF1">
    <property type="entry name" value="FLAVODOXIN 1"/>
    <property type="match status" value="1"/>
</dbReference>
<dbReference type="NCBIfam" id="NF006738">
    <property type="entry name" value="PRK09267.1-4"/>
    <property type="match status" value="1"/>
</dbReference>
<feature type="domain" description="Flavodoxin-like" evidence="8">
    <location>
        <begin position="4"/>
        <end position="164"/>
    </location>
</feature>
<dbReference type="GO" id="GO:0009055">
    <property type="term" value="F:electron transfer activity"/>
    <property type="evidence" value="ECO:0007669"/>
    <property type="project" value="UniProtKB-UniRule"/>
</dbReference>
<evidence type="ECO:0000256" key="5">
    <source>
        <dbReference type="ARBA" id="ARBA00022643"/>
    </source>
</evidence>
<dbReference type="PROSITE" id="PS50902">
    <property type="entry name" value="FLAVODOXIN_LIKE"/>
    <property type="match status" value="1"/>
</dbReference>
<evidence type="ECO:0000313" key="10">
    <source>
        <dbReference type="Proteomes" id="UP000711407"/>
    </source>
</evidence>
<organism evidence="9 10">
    <name type="scientific">Candidatus Amulumruptor caecigallinarius</name>
    <dbReference type="NCBI Taxonomy" id="2109911"/>
    <lineage>
        <taxon>Bacteria</taxon>
        <taxon>Pseudomonadati</taxon>
        <taxon>Bacteroidota</taxon>
        <taxon>Bacteroidia</taxon>
        <taxon>Bacteroidales</taxon>
        <taxon>Muribaculaceae</taxon>
        <taxon>Candidatus Amulumruptor</taxon>
    </lineage>
</organism>
<dbReference type="InterPro" id="IPR001094">
    <property type="entry name" value="Flavdoxin-like"/>
</dbReference>
<comment type="similarity">
    <text evidence="2 7">Belongs to the flavodoxin family.</text>
</comment>
<dbReference type="InterPro" id="IPR008254">
    <property type="entry name" value="Flavodoxin/NO_synth"/>
</dbReference>
<dbReference type="NCBIfam" id="TIGR01752">
    <property type="entry name" value="flav_long"/>
    <property type="match status" value="1"/>
</dbReference>